<comment type="caution">
    <text evidence="2">The sequence shown here is derived from an EMBL/GenBank/DDBJ whole genome shotgun (WGS) entry which is preliminary data.</text>
</comment>
<feature type="region of interest" description="Disordered" evidence="1">
    <location>
        <begin position="13"/>
        <end position="35"/>
    </location>
</feature>
<accession>A0ABU3QQM8</accession>
<dbReference type="EMBL" id="JAWCTQ010000035">
    <property type="protein sequence ID" value="MDT9685064.1"/>
    <property type="molecule type" value="Genomic_DNA"/>
</dbReference>
<evidence type="ECO:0000313" key="2">
    <source>
        <dbReference type="EMBL" id="MDT9685064.1"/>
    </source>
</evidence>
<reference evidence="2 3" key="1">
    <citation type="submission" date="2023-09" db="EMBL/GenBank/DDBJ databases">
        <title>Streptomyces sp. nov.: A antagonism against Alternaria gaisen Producing Streptochlin, Isolated from Tamarix root soil.</title>
        <authorList>
            <person name="Chen Y."/>
        </authorList>
    </citation>
    <scope>NUCLEOTIDE SEQUENCE [LARGE SCALE GENOMIC DNA]</scope>
    <source>
        <strain evidence="2 3">TRM76323</strain>
    </source>
</reference>
<dbReference type="RefSeq" id="WP_315880108.1">
    <property type="nucleotide sequence ID" value="NZ_JAWCTQ010000035.1"/>
</dbReference>
<proteinExistence type="predicted"/>
<evidence type="ECO:0000313" key="3">
    <source>
        <dbReference type="Proteomes" id="UP001250181"/>
    </source>
</evidence>
<protein>
    <submittedName>
        <fullName evidence="2">Uncharacterized protein</fullName>
    </submittedName>
</protein>
<dbReference type="Proteomes" id="UP001250181">
    <property type="component" value="Unassembled WGS sequence"/>
</dbReference>
<organism evidence="2 3">
    <name type="scientific">Streptomyces tamarix</name>
    <dbReference type="NCBI Taxonomy" id="3078565"/>
    <lineage>
        <taxon>Bacteria</taxon>
        <taxon>Bacillati</taxon>
        <taxon>Actinomycetota</taxon>
        <taxon>Actinomycetes</taxon>
        <taxon>Kitasatosporales</taxon>
        <taxon>Streptomycetaceae</taxon>
        <taxon>Streptomyces</taxon>
    </lineage>
</organism>
<sequence>MGSDETDAQLFRRKAQVAGCAGPSPSGEDYRRKAANTAQTAASAVSTARLAVEAAGKGRLTGPYVSVLLGEAETDLLAAQGTFESRQPPGEEADAVRERLGELLDDAADVLADVRIGARRGAVPVAVLGALGPADQSVRVEVAQRPADVVGALLVRQQQRLELAGRGQAQPGQGEQGFAAKVRAGLRHRRLAGPERLSRNIRSRRRGVATRRSGRVRSLISDNRRTAAGGRGARCGACCRGGI</sequence>
<keyword evidence="3" id="KW-1185">Reference proteome</keyword>
<name>A0ABU3QQM8_9ACTN</name>
<evidence type="ECO:0000256" key="1">
    <source>
        <dbReference type="SAM" id="MobiDB-lite"/>
    </source>
</evidence>
<gene>
    <name evidence="2" type="ORF">RND61_23825</name>
</gene>